<dbReference type="InterPro" id="IPR006311">
    <property type="entry name" value="TAT_signal"/>
</dbReference>
<dbReference type="RefSeq" id="WP_224827837.1">
    <property type="nucleotide sequence ID" value="NZ_JAIVEF010000002.1"/>
</dbReference>
<keyword evidence="3" id="KW-1185">Reference proteome</keyword>
<gene>
    <name evidence="2" type="ORF">ACFPFO_08135</name>
</gene>
<evidence type="ECO:0000313" key="3">
    <source>
        <dbReference type="Proteomes" id="UP001595925"/>
    </source>
</evidence>
<feature type="region of interest" description="Disordered" evidence="1">
    <location>
        <begin position="474"/>
        <end position="553"/>
    </location>
</feature>
<dbReference type="AlphaFoldDB" id="A0ABD5QDE7"/>
<dbReference type="PROSITE" id="PS51318">
    <property type="entry name" value="TAT"/>
    <property type="match status" value="1"/>
</dbReference>
<feature type="compositionally biased region" description="Acidic residues" evidence="1">
    <location>
        <begin position="490"/>
        <end position="510"/>
    </location>
</feature>
<organism evidence="2 3">
    <name type="scientific">Saliphagus infecundisoli</name>
    <dbReference type="NCBI Taxonomy" id="1849069"/>
    <lineage>
        <taxon>Archaea</taxon>
        <taxon>Methanobacteriati</taxon>
        <taxon>Methanobacteriota</taxon>
        <taxon>Stenosarchaea group</taxon>
        <taxon>Halobacteria</taxon>
        <taxon>Halobacteriales</taxon>
        <taxon>Natrialbaceae</taxon>
        <taxon>Saliphagus</taxon>
    </lineage>
</organism>
<proteinExistence type="predicted"/>
<evidence type="ECO:0000256" key="1">
    <source>
        <dbReference type="SAM" id="MobiDB-lite"/>
    </source>
</evidence>
<reference evidence="2 3" key="1">
    <citation type="journal article" date="2019" name="Int. J. Syst. Evol. Microbiol.">
        <title>The Global Catalogue of Microorganisms (GCM) 10K type strain sequencing project: providing services to taxonomists for standard genome sequencing and annotation.</title>
        <authorList>
            <consortium name="The Broad Institute Genomics Platform"/>
            <consortium name="The Broad Institute Genome Sequencing Center for Infectious Disease"/>
            <person name="Wu L."/>
            <person name="Ma J."/>
        </authorList>
    </citation>
    <scope>NUCLEOTIDE SEQUENCE [LARGE SCALE GENOMIC DNA]</scope>
    <source>
        <strain evidence="2 3">CGMCC 1.15824</strain>
    </source>
</reference>
<protein>
    <submittedName>
        <fullName evidence="2">LVIVD repeat-containing protein</fullName>
    </submittedName>
</protein>
<accession>A0ABD5QDE7</accession>
<evidence type="ECO:0000313" key="2">
    <source>
        <dbReference type="EMBL" id="MFC4987732.1"/>
    </source>
</evidence>
<name>A0ABD5QDE7_9EURY</name>
<dbReference type="Pfam" id="PF08309">
    <property type="entry name" value="LVIVD"/>
    <property type="match status" value="2"/>
</dbReference>
<dbReference type="Proteomes" id="UP001595925">
    <property type="component" value="Unassembled WGS sequence"/>
</dbReference>
<feature type="compositionally biased region" description="Acidic residues" evidence="1">
    <location>
        <begin position="115"/>
        <end position="127"/>
    </location>
</feature>
<comment type="caution">
    <text evidence="2">The sequence shown here is derived from an EMBL/GenBank/DDBJ whole genome shotgun (WGS) entry which is preliminary data.</text>
</comment>
<feature type="compositionally biased region" description="Acidic residues" evidence="1">
    <location>
        <begin position="521"/>
        <end position="538"/>
    </location>
</feature>
<feature type="region of interest" description="Disordered" evidence="1">
    <location>
        <begin position="90"/>
        <end position="152"/>
    </location>
</feature>
<dbReference type="EMBL" id="JBHSJG010000029">
    <property type="protein sequence ID" value="MFC4987732.1"/>
    <property type="molecule type" value="Genomic_DNA"/>
</dbReference>
<dbReference type="InterPro" id="IPR013211">
    <property type="entry name" value="LVIVD"/>
</dbReference>
<sequence length="589" mass="60268">MDLSRRALLASVPASATAAGLASRPATGNGVQADWEPLGRHRLTGAAEAVVSDGTAYVATVDGFAVVDLADPAEPELLAERRGLRIVDGDLLEGDGANGDVGGNPSDPTGGGENDASEDGDGDDDGTAESGGNDTAGEDGDPEGNDTAGAGTADAGEALTEILDLSVAGDRLVVPGPANPARDVFTGFALYDVSDPAGPRPLGAYETDFHIHNSTLHEGYCYLVGNDGERNPLVIVDVSGDEPREVGRWSLLDHESRWADVDPFLWYLHDVTLSDDIAVLAYWNAGTYLVDVSDPTSPSYVGHVAETDVEAQLEVPATGVTEAQQTLPGNDHHARLAGDLLAVGREAWAAEAGDPEGSGGIDLYDASDRAEIDHLATIEAPPTEDASYAAGEWTTSHNFSLRDGRLYASWYRGGVSVHDVSEPANPAEIARFEDRERAAFWTAHAADGIVVAPSTPLVPNAPTEGALYTFPASLEGESTDSEDGAAGTENETETDAEGDEEGAGGDDAGTEAEGGGSNGEGETDDGENGTDAPPEEGNESAADADGGNGLPSLEIGAAVTVGVAAGGAAVLAWLRLRGSGGASEDAGDR</sequence>